<dbReference type="Proteomes" id="UP000345637">
    <property type="component" value="Unassembled WGS sequence"/>
</dbReference>
<reference evidence="2 3" key="1">
    <citation type="submission" date="2019-03" db="EMBL/GenBank/DDBJ databases">
        <authorList>
            <consortium name="Pathogen Informatics"/>
        </authorList>
    </citation>
    <scope>NUCLEOTIDE SEQUENCE [LARGE SCALE GENOMIC DNA]</scope>
    <source>
        <strain evidence="2 3">NCTC12998</strain>
    </source>
</reference>
<dbReference type="InterPro" id="IPR027417">
    <property type="entry name" value="P-loop_NTPase"/>
</dbReference>
<organism evidence="2 3">
    <name type="scientific">Raoultella planticola</name>
    <name type="common">Klebsiella planticola</name>
    <dbReference type="NCBI Taxonomy" id="575"/>
    <lineage>
        <taxon>Bacteria</taxon>
        <taxon>Pseudomonadati</taxon>
        <taxon>Pseudomonadota</taxon>
        <taxon>Gammaproteobacteria</taxon>
        <taxon>Enterobacterales</taxon>
        <taxon>Enterobacteriaceae</taxon>
        <taxon>Klebsiella/Raoultella group</taxon>
        <taxon>Raoultella</taxon>
    </lineage>
</organism>
<dbReference type="GO" id="GO:0008854">
    <property type="term" value="F:exodeoxyribonuclease V activity"/>
    <property type="evidence" value="ECO:0007669"/>
    <property type="project" value="UniProtKB-EC"/>
</dbReference>
<dbReference type="AlphaFoldDB" id="A0A485BPE6"/>
<evidence type="ECO:0000313" key="2">
    <source>
        <dbReference type="EMBL" id="VFS75745.1"/>
    </source>
</evidence>
<dbReference type="EC" id="3.1.11.5" evidence="2"/>
<evidence type="ECO:0000256" key="1">
    <source>
        <dbReference type="SAM" id="MobiDB-lite"/>
    </source>
</evidence>
<dbReference type="EMBL" id="CAADJE010000025">
    <property type="protein sequence ID" value="VFS75745.1"/>
    <property type="molecule type" value="Genomic_DNA"/>
</dbReference>
<dbReference type="SUPFAM" id="SSF52540">
    <property type="entry name" value="P-loop containing nucleoside triphosphate hydrolases"/>
    <property type="match status" value="1"/>
</dbReference>
<evidence type="ECO:0000313" key="3">
    <source>
        <dbReference type="Proteomes" id="UP000345637"/>
    </source>
</evidence>
<protein>
    <submittedName>
        <fullName evidence="2">Exodeoxyribonuclease V alpha chain</fullName>
        <ecNumber evidence="2">3.1.11.5</ecNumber>
    </submittedName>
</protein>
<accession>A0A485BPE6</accession>
<name>A0A485BPE6_RAOPL</name>
<sequence>MRPCWRKTLDALFPASDEIDWQKVAAAVALTRRISVISGGPGTGKTTTVARLLAALIQTTRQTALPHPTGGADRESGGAIDGIVGRGAASPAANR</sequence>
<proteinExistence type="predicted"/>
<feature type="region of interest" description="Disordered" evidence="1">
    <location>
        <begin position="63"/>
        <end position="95"/>
    </location>
</feature>
<gene>
    <name evidence="2" type="primary">recD_2</name>
    <name evidence="2" type="ORF">NCTC12998_04712</name>
</gene>
<dbReference type="Pfam" id="PF13245">
    <property type="entry name" value="AAA_19"/>
    <property type="match status" value="1"/>
</dbReference>
<keyword evidence="2" id="KW-0378">Hydrolase</keyword>
<dbReference type="Gene3D" id="3.40.50.300">
    <property type="entry name" value="P-loop containing nucleotide triphosphate hydrolases"/>
    <property type="match status" value="1"/>
</dbReference>